<accession>A0A6J4H6X2</accession>
<dbReference type="GO" id="GO:0015225">
    <property type="term" value="F:biotin transmembrane transporter activity"/>
    <property type="evidence" value="ECO:0007669"/>
    <property type="project" value="UniProtKB-UniRule"/>
</dbReference>
<dbReference type="Gene3D" id="1.10.1760.20">
    <property type="match status" value="1"/>
</dbReference>
<keyword evidence="3" id="KW-0812">Transmembrane</keyword>
<evidence type="ECO:0000256" key="2">
    <source>
        <dbReference type="PIRNR" id="PIRNR016661"/>
    </source>
</evidence>
<dbReference type="EMBL" id="CADCTO010000023">
    <property type="protein sequence ID" value="CAA9215020.1"/>
    <property type="molecule type" value="Genomic_DNA"/>
</dbReference>
<reference evidence="4" key="1">
    <citation type="submission" date="2020-02" db="EMBL/GenBank/DDBJ databases">
        <authorList>
            <person name="Meier V. D."/>
        </authorList>
    </citation>
    <scope>NUCLEOTIDE SEQUENCE</scope>
    <source>
        <strain evidence="4">AVDCRST_MAG63</strain>
    </source>
</reference>
<organism evidence="4">
    <name type="scientific">uncultured Armatimonadetes bacterium</name>
    <dbReference type="NCBI Taxonomy" id="157466"/>
    <lineage>
        <taxon>Bacteria</taxon>
        <taxon>Bacillati</taxon>
        <taxon>Armatimonadota</taxon>
        <taxon>environmental samples</taxon>
    </lineage>
</organism>
<dbReference type="PIRSF" id="PIRSF016661">
    <property type="entry name" value="BioY"/>
    <property type="match status" value="1"/>
</dbReference>
<evidence type="ECO:0000256" key="1">
    <source>
        <dbReference type="ARBA" id="ARBA00010692"/>
    </source>
</evidence>
<dbReference type="AlphaFoldDB" id="A0A6J4H6X2"/>
<keyword evidence="2" id="KW-0813">Transport</keyword>
<dbReference type="GO" id="GO:0005886">
    <property type="term" value="C:plasma membrane"/>
    <property type="evidence" value="ECO:0007669"/>
    <property type="project" value="UniProtKB-SubCell"/>
</dbReference>
<keyword evidence="2" id="KW-1003">Cell membrane</keyword>
<name>A0A6J4H6X2_9BACT</name>
<comment type="similarity">
    <text evidence="1 2">Belongs to the BioY family.</text>
</comment>
<dbReference type="Pfam" id="PF02632">
    <property type="entry name" value="BioY"/>
    <property type="match status" value="1"/>
</dbReference>
<feature type="transmembrane region" description="Helical" evidence="3">
    <location>
        <begin position="82"/>
        <end position="104"/>
    </location>
</feature>
<sequence length="205" mass="20962">MASLSVTAPRTLVDVLVARRRAAAPSPWVLDAALVAAFSVFIALTARLVIPLPFTPVPITGSTFGVLFTGALLGGRRGALAVLLYLAEGALGLPVFASGAGTAYFLGPTAGYLLTYPLAAGLVGLLAERGWDRRPSTTVLAMVIGNAVIYAGGVLWLSSFSGGIVGAVRQGMLPFLPGDALKIALAAAALPGGWAFVRRRGCGDR</sequence>
<feature type="transmembrane region" description="Helical" evidence="3">
    <location>
        <begin position="28"/>
        <end position="50"/>
    </location>
</feature>
<feature type="transmembrane region" description="Helical" evidence="3">
    <location>
        <begin position="180"/>
        <end position="197"/>
    </location>
</feature>
<comment type="subcellular location">
    <subcellularLocation>
        <location evidence="2">Cell membrane</location>
        <topology evidence="2">Multi-pass membrane protein</topology>
    </subcellularLocation>
</comment>
<protein>
    <recommendedName>
        <fullName evidence="2">Biotin transporter</fullName>
    </recommendedName>
</protein>
<feature type="transmembrane region" description="Helical" evidence="3">
    <location>
        <begin position="110"/>
        <end position="127"/>
    </location>
</feature>
<feature type="transmembrane region" description="Helical" evidence="3">
    <location>
        <begin position="139"/>
        <end position="160"/>
    </location>
</feature>
<evidence type="ECO:0000313" key="4">
    <source>
        <dbReference type="EMBL" id="CAA9215020.1"/>
    </source>
</evidence>
<evidence type="ECO:0000256" key="3">
    <source>
        <dbReference type="SAM" id="Phobius"/>
    </source>
</evidence>
<keyword evidence="3" id="KW-1133">Transmembrane helix</keyword>
<gene>
    <name evidence="4" type="ORF">AVDCRST_MAG63-359</name>
</gene>
<dbReference type="PANTHER" id="PTHR34295:SF1">
    <property type="entry name" value="BIOTIN TRANSPORTER BIOY"/>
    <property type="match status" value="1"/>
</dbReference>
<dbReference type="InterPro" id="IPR003784">
    <property type="entry name" value="BioY"/>
</dbReference>
<keyword evidence="2 3" id="KW-0472">Membrane</keyword>
<proteinExistence type="inferred from homology"/>
<feature type="transmembrane region" description="Helical" evidence="3">
    <location>
        <begin position="56"/>
        <end position="75"/>
    </location>
</feature>
<dbReference type="PANTHER" id="PTHR34295">
    <property type="entry name" value="BIOTIN TRANSPORTER BIOY"/>
    <property type="match status" value="1"/>
</dbReference>